<sequence length="143" mass="16108">MAKYKAAGLALAFGVILTGVGSAQAATIYLCRAYNGSTFWASAHCNQYNALIERIENVADGIPWDQQVQQAQQGSTAGGRQQPQINTAEVQRDIRCMQLIAERNRIESRYTNWQWQPPEVINPDQQRMRAIRSELSHNRCVTQ</sequence>
<keyword evidence="1" id="KW-0732">Signal</keyword>
<proteinExistence type="predicted"/>
<accession>A0ABU1NEU0</accession>
<dbReference type="Proteomes" id="UP001184230">
    <property type="component" value="Unassembled WGS sequence"/>
</dbReference>
<dbReference type="EMBL" id="JAVDRF010000005">
    <property type="protein sequence ID" value="MDR6536975.1"/>
    <property type="molecule type" value="Genomic_DNA"/>
</dbReference>
<evidence type="ECO:0008006" key="4">
    <source>
        <dbReference type="Google" id="ProtNLM"/>
    </source>
</evidence>
<evidence type="ECO:0000313" key="3">
    <source>
        <dbReference type="Proteomes" id="UP001184230"/>
    </source>
</evidence>
<evidence type="ECO:0000256" key="1">
    <source>
        <dbReference type="SAM" id="SignalP"/>
    </source>
</evidence>
<comment type="caution">
    <text evidence="2">The sequence shown here is derived from an EMBL/GenBank/DDBJ whole genome shotgun (WGS) entry which is preliminary data.</text>
</comment>
<reference evidence="2 3" key="1">
    <citation type="submission" date="2023-07" db="EMBL/GenBank/DDBJ databases">
        <title>Sorghum-associated microbial communities from plants grown in Nebraska, USA.</title>
        <authorList>
            <person name="Schachtman D."/>
        </authorList>
    </citation>
    <scope>NUCLEOTIDE SEQUENCE [LARGE SCALE GENOMIC DNA]</scope>
    <source>
        <strain evidence="2 3">DS1781</strain>
    </source>
</reference>
<name>A0ABU1NEU0_9BURK</name>
<gene>
    <name evidence="2" type="ORF">J2739_002748</name>
</gene>
<keyword evidence="3" id="KW-1185">Reference proteome</keyword>
<protein>
    <recommendedName>
        <fullName evidence="4">DUF4124 domain-containing protein</fullName>
    </recommendedName>
</protein>
<feature type="chain" id="PRO_5047297226" description="DUF4124 domain-containing protein" evidence="1">
    <location>
        <begin position="26"/>
        <end position="143"/>
    </location>
</feature>
<evidence type="ECO:0000313" key="2">
    <source>
        <dbReference type="EMBL" id="MDR6536975.1"/>
    </source>
</evidence>
<organism evidence="2 3">
    <name type="scientific">Variovorax soli</name>
    <dbReference type="NCBI Taxonomy" id="376815"/>
    <lineage>
        <taxon>Bacteria</taxon>
        <taxon>Pseudomonadati</taxon>
        <taxon>Pseudomonadota</taxon>
        <taxon>Betaproteobacteria</taxon>
        <taxon>Burkholderiales</taxon>
        <taxon>Comamonadaceae</taxon>
        <taxon>Variovorax</taxon>
    </lineage>
</organism>
<dbReference type="RefSeq" id="WP_309902487.1">
    <property type="nucleotide sequence ID" value="NZ_JAVDRF010000005.1"/>
</dbReference>
<feature type="signal peptide" evidence="1">
    <location>
        <begin position="1"/>
        <end position="25"/>
    </location>
</feature>